<keyword evidence="6 8" id="KW-1133">Transmembrane helix</keyword>
<evidence type="ECO:0000256" key="3">
    <source>
        <dbReference type="ARBA" id="ARBA00022448"/>
    </source>
</evidence>
<comment type="similarity">
    <text evidence="2">Belongs to the EamA transporter family.</text>
</comment>
<feature type="transmembrane region" description="Helical" evidence="8">
    <location>
        <begin position="131"/>
        <end position="147"/>
    </location>
</feature>
<dbReference type="PANTHER" id="PTHR22911">
    <property type="entry name" value="ACYL-MALONYL CONDENSING ENZYME-RELATED"/>
    <property type="match status" value="1"/>
</dbReference>
<feature type="domain" description="EamA" evidence="9">
    <location>
        <begin position="10"/>
        <end position="147"/>
    </location>
</feature>
<organism evidence="10 11">
    <name type="scientific">Siminovitchia acidinfaciens</name>
    <dbReference type="NCBI Taxonomy" id="2321395"/>
    <lineage>
        <taxon>Bacteria</taxon>
        <taxon>Bacillati</taxon>
        <taxon>Bacillota</taxon>
        <taxon>Bacilli</taxon>
        <taxon>Bacillales</taxon>
        <taxon>Bacillaceae</taxon>
        <taxon>Siminovitchia</taxon>
    </lineage>
</organism>
<gene>
    <name evidence="10" type="primary">rarD</name>
    <name evidence="10" type="ORF">D4T97_006430</name>
</gene>
<feature type="transmembrane region" description="Helical" evidence="8">
    <location>
        <begin position="153"/>
        <end position="170"/>
    </location>
</feature>
<feature type="transmembrane region" description="Helical" evidence="8">
    <location>
        <begin position="9"/>
        <end position="26"/>
    </location>
</feature>
<reference evidence="10" key="1">
    <citation type="submission" date="2018-12" db="EMBL/GenBank/DDBJ databases">
        <authorList>
            <person name="Sun L."/>
            <person name="Chen Z."/>
        </authorList>
    </citation>
    <scope>NUCLEOTIDE SEQUENCE [LARGE SCALE GENOMIC DNA]</scope>
    <source>
        <strain evidence="10">3-2-2</strain>
    </source>
</reference>
<sequence length="305" mass="34315">MSKTKREGIMDGVMAYLLWGFLPIYWKSLNHVPPGEVLAHRIFWSFWFMLILLLIGKRITSFKESFRQMVENPKAMYALLAVSVLISINWLIFIWSVHAGKIVESSLGYYINPLISIVLGVLVLKEKLLRSHIIAFFLAVIGVIFLTVSYGQFPWISFALALSFGIYGLVKKVLPFDSSIGLTLETMAVMPIALFYIVMLFVQGDQMSFIGDMKTNLLIIASGAATALPLLFFAKGVQKVPLYLMGFLQYIAPTIMLILGIFLYNEPFGTTQLISFTFIWGALLIVSLSTIKWSGLNSKQRDKIA</sequence>
<dbReference type="InterPro" id="IPR037185">
    <property type="entry name" value="EmrE-like"/>
</dbReference>
<evidence type="ECO:0000256" key="7">
    <source>
        <dbReference type="ARBA" id="ARBA00023136"/>
    </source>
</evidence>
<evidence type="ECO:0000256" key="2">
    <source>
        <dbReference type="ARBA" id="ARBA00007362"/>
    </source>
</evidence>
<comment type="caution">
    <text evidence="10">The sequence shown here is derived from an EMBL/GenBank/DDBJ whole genome shotgun (WGS) entry which is preliminary data.</text>
</comment>
<dbReference type="NCBIfam" id="TIGR00688">
    <property type="entry name" value="rarD"/>
    <property type="match status" value="1"/>
</dbReference>
<protein>
    <submittedName>
        <fullName evidence="10">EamA family transporter RarD</fullName>
    </submittedName>
</protein>
<dbReference type="RefSeq" id="WP_126048857.1">
    <property type="nucleotide sequence ID" value="NZ_QYTV02000002.1"/>
</dbReference>
<dbReference type="InterPro" id="IPR004626">
    <property type="entry name" value="RarD"/>
</dbReference>
<accession>A0A429Y4Y4</accession>
<evidence type="ECO:0000256" key="1">
    <source>
        <dbReference type="ARBA" id="ARBA00004651"/>
    </source>
</evidence>
<feature type="transmembrane region" description="Helical" evidence="8">
    <location>
        <begin position="76"/>
        <end position="95"/>
    </location>
</feature>
<feature type="transmembrane region" description="Helical" evidence="8">
    <location>
        <begin position="38"/>
        <end position="55"/>
    </location>
</feature>
<feature type="transmembrane region" description="Helical" evidence="8">
    <location>
        <begin position="215"/>
        <end position="234"/>
    </location>
</feature>
<dbReference type="Pfam" id="PF00892">
    <property type="entry name" value="EamA"/>
    <property type="match status" value="2"/>
</dbReference>
<feature type="transmembrane region" description="Helical" evidence="8">
    <location>
        <begin position="241"/>
        <end position="264"/>
    </location>
</feature>
<feature type="transmembrane region" description="Helical" evidence="8">
    <location>
        <begin position="107"/>
        <end position="124"/>
    </location>
</feature>
<feature type="transmembrane region" description="Helical" evidence="8">
    <location>
        <begin position="182"/>
        <end position="203"/>
    </location>
</feature>
<comment type="subcellular location">
    <subcellularLocation>
        <location evidence="1">Cell membrane</location>
        <topology evidence="1">Multi-pass membrane protein</topology>
    </subcellularLocation>
</comment>
<keyword evidence="11" id="KW-1185">Reference proteome</keyword>
<dbReference type="Proteomes" id="UP000287156">
    <property type="component" value="Unassembled WGS sequence"/>
</dbReference>
<dbReference type="AlphaFoldDB" id="A0A429Y4Y4"/>
<keyword evidence="7 8" id="KW-0472">Membrane</keyword>
<evidence type="ECO:0000256" key="4">
    <source>
        <dbReference type="ARBA" id="ARBA00022475"/>
    </source>
</evidence>
<evidence type="ECO:0000313" key="10">
    <source>
        <dbReference type="EMBL" id="RST76399.1"/>
    </source>
</evidence>
<keyword evidence="5 8" id="KW-0812">Transmembrane</keyword>
<name>A0A429Y4Y4_9BACI</name>
<dbReference type="GO" id="GO:0005886">
    <property type="term" value="C:plasma membrane"/>
    <property type="evidence" value="ECO:0007669"/>
    <property type="project" value="UniProtKB-SubCell"/>
</dbReference>
<evidence type="ECO:0000256" key="8">
    <source>
        <dbReference type="SAM" id="Phobius"/>
    </source>
</evidence>
<evidence type="ECO:0000256" key="6">
    <source>
        <dbReference type="ARBA" id="ARBA00022989"/>
    </source>
</evidence>
<feature type="domain" description="EamA" evidence="9">
    <location>
        <begin position="158"/>
        <end position="287"/>
    </location>
</feature>
<dbReference type="EMBL" id="QYTV02000002">
    <property type="protein sequence ID" value="RST76399.1"/>
    <property type="molecule type" value="Genomic_DNA"/>
</dbReference>
<dbReference type="PANTHER" id="PTHR22911:SF137">
    <property type="entry name" value="SOLUTE CARRIER FAMILY 35 MEMBER G2-RELATED"/>
    <property type="match status" value="1"/>
</dbReference>
<evidence type="ECO:0000256" key="5">
    <source>
        <dbReference type="ARBA" id="ARBA00022692"/>
    </source>
</evidence>
<feature type="transmembrane region" description="Helical" evidence="8">
    <location>
        <begin position="270"/>
        <end position="291"/>
    </location>
</feature>
<evidence type="ECO:0000313" key="11">
    <source>
        <dbReference type="Proteomes" id="UP000287156"/>
    </source>
</evidence>
<proteinExistence type="inferred from homology"/>
<dbReference type="SUPFAM" id="SSF103481">
    <property type="entry name" value="Multidrug resistance efflux transporter EmrE"/>
    <property type="match status" value="2"/>
</dbReference>
<keyword evidence="3" id="KW-0813">Transport</keyword>
<dbReference type="OrthoDB" id="369870at2"/>
<keyword evidence="4" id="KW-1003">Cell membrane</keyword>
<dbReference type="InterPro" id="IPR000620">
    <property type="entry name" value="EamA_dom"/>
</dbReference>
<evidence type="ECO:0000259" key="9">
    <source>
        <dbReference type="Pfam" id="PF00892"/>
    </source>
</evidence>